<keyword evidence="1" id="KW-0175">Coiled coil</keyword>
<keyword evidence="5" id="KW-1185">Reference proteome</keyword>
<accession>A0A1H4QYQ2</accession>
<sequence>MSEQSGSITPPPTSGQGQAPRSSSAGKSRTLTWIILGTILLAVAVIAYFIAAAVVPVEWAKNINGQAGPGSGGVFLGLGYGLILTFLSLWIAWQATHKKITWPWKAVILVIAVAVSTPNLLTAGIAWGTSNAAHNAQRIIGTGPTWFPLWSGIGAIIGAVLFIVALVLWKLWRRRGRQAKLYKAVEKQRLLEEKEAARAAAKAQQAQERRQEP</sequence>
<feature type="transmembrane region" description="Helical" evidence="3">
    <location>
        <begin position="74"/>
        <end position="93"/>
    </location>
</feature>
<proteinExistence type="predicted"/>
<dbReference type="Proteomes" id="UP000182652">
    <property type="component" value="Unassembled WGS sequence"/>
</dbReference>
<organism evidence="4 5">
    <name type="scientific">Arthrobacter woluwensis</name>
    <dbReference type="NCBI Taxonomy" id="156980"/>
    <lineage>
        <taxon>Bacteria</taxon>
        <taxon>Bacillati</taxon>
        <taxon>Actinomycetota</taxon>
        <taxon>Actinomycetes</taxon>
        <taxon>Micrococcales</taxon>
        <taxon>Micrococcaceae</taxon>
        <taxon>Arthrobacter</taxon>
    </lineage>
</organism>
<dbReference type="STRING" id="156980.SAMN04489745_2423"/>
<evidence type="ECO:0000256" key="3">
    <source>
        <dbReference type="SAM" id="Phobius"/>
    </source>
</evidence>
<evidence type="ECO:0008006" key="6">
    <source>
        <dbReference type="Google" id="ProtNLM"/>
    </source>
</evidence>
<gene>
    <name evidence="4" type="ORF">SAMN04489745_2423</name>
</gene>
<keyword evidence="3" id="KW-0812">Transmembrane</keyword>
<dbReference type="RefSeq" id="WP_066215553.1">
    <property type="nucleotide sequence ID" value="NZ_FNSN01000003.1"/>
</dbReference>
<feature type="transmembrane region" description="Helical" evidence="3">
    <location>
        <begin position="31"/>
        <end position="54"/>
    </location>
</feature>
<keyword evidence="3" id="KW-1133">Transmembrane helix</keyword>
<feature type="coiled-coil region" evidence="1">
    <location>
        <begin position="184"/>
        <end position="211"/>
    </location>
</feature>
<keyword evidence="3" id="KW-0472">Membrane</keyword>
<dbReference type="EMBL" id="FNSN01000003">
    <property type="protein sequence ID" value="SEC24780.1"/>
    <property type="molecule type" value="Genomic_DNA"/>
</dbReference>
<evidence type="ECO:0000313" key="5">
    <source>
        <dbReference type="Proteomes" id="UP000182652"/>
    </source>
</evidence>
<protein>
    <recommendedName>
        <fullName evidence="6">Permease</fullName>
    </recommendedName>
</protein>
<evidence type="ECO:0000256" key="2">
    <source>
        <dbReference type="SAM" id="MobiDB-lite"/>
    </source>
</evidence>
<reference evidence="4 5" key="1">
    <citation type="submission" date="2016-10" db="EMBL/GenBank/DDBJ databases">
        <authorList>
            <person name="de Groot N.N."/>
        </authorList>
    </citation>
    <scope>NUCLEOTIDE SEQUENCE [LARGE SCALE GENOMIC DNA]</scope>
    <source>
        <strain evidence="4 5">DSM 10495</strain>
    </source>
</reference>
<name>A0A1H4QYQ2_9MICC</name>
<evidence type="ECO:0000256" key="1">
    <source>
        <dbReference type="SAM" id="Coils"/>
    </source>
</evidence>
<evidence type="ECO:0000313" key="4">
    <source>
        <dbReference type="EMBL" id="SEC24780.1"/>
    </source>
</evidence>
<feature type="transmembrane region" description="Helical" evidence="3">
    <location>
        <begin position="105"/>
        <end position="127"/>
    </location>
</feature>
<feature type="region of interest" description="Disordered" evidence="2">
    <location>
        <begin position="1"/>
        <end position="24"/>
    </location>
</feature>
<dbReference type="AlphaFoldDB" id="A0A1H4QYQ2"/>
<feature type="transmembrane region" description="Helical" evidence="3">
    <location>
        <begin position="147"/>
        <end position="172"/>
    </location>
</feature>